<evidence type="ECO:0000313" key="4">
    <source>
        <dbReference type="Proteomes" id="UP000284824"/>
    </source>
</evidence>
<dbReference type="PANTHER" id="PTHR33824">
    <property type="entry name" value="POLYKETIDE CYCLASE/DEHYDRASE AND LIPID TRANSPORT SUPERFAMILY PROTEIN"/>
    <property type="match status" value="1"/>
</dbReference>
<dbReference type="Pfam" id="PF10604">
    <property type="entry name" value="Polyketide_cyc2"/>
    <property type="match status" value="1"/>
</dbReference>
<sequence>MLGTGAAAGATIQYLFDPECGRSRRAKVRDQAAHAVHEFTYGVGRVGRDLRNRSRGIAAQTRFRLTGRSADDRILHERVRAELGRYLTHPHAVHVSVDDHVARLEGDVLSGEERPAERAVRRIPGVKAVDARWKVHRAPSDLPQLQGPGRVRPPAPELLHQHWAPSARFVTGTAAAALWVLARRSRPAIAWLLRGMGVTLAVRAATNLPLRRLTGINAGRRAIDVNRAISIAAPPEDIWPLISDYSVFATFMPDVREVRRSADGLRSHWEITGPAGRLIRLDAIETSREEGKHIAWKSAEGRLIAHAGTVRLTPEENGRTRVQVQMSYNPVVGAAGHAIARLLGADPATKLKEDLMRLKSYVESRRRLAGEPTAEAAHAAAPHPAS</sequence>
<keyword evidence="4" id="KW-1185">Reference proteome</keyword>
<dbReference type="InterPro" id="IPR023393">
    <property type="entry name" value="START-like_dom_sf"/>
</dbReference>
<dbReference type="EMBL" id="SAUN01000001">
    <property type="protein sequence ID" value="RVX41568.1"/>
    <property type="molecule type" value="Genomic_DNA"/>
</dbReference>
<dbReference type="SUPFAM" id="SSF55961">
    <property type="entry name" value="Bet v1-like"/>
    <property type="match status" value="1"/>
</dbReference>
<dbReference type="PANTHER" id="PTHR33824:SF7">
    <property type="entry name" value="POLYKETIDE CYCLASE_DEHYDRASE AND LIPID TRANSPORT SUPERFAMILY PROTEIN"/>
    <property type="match status" value="1"/>
</dbReference>
<dbReference type="CDD" id="cd07817">
    <property type="entry name" value="SRPBCC_8"/>
    <property type="match status" value="1"/>
</dbReference>
<evidence type="ECO:0000313" key="3">
    <source>
        <dbReference type="EMBL" id="RVX41568.1"/>
    </source>
</evidence>
<proteinExistence type="predicted"/>
<feature type="compositionally biased region" description="Low complexity" evidence="1">
    <location>
        <begin position="370"/>
        <end position="386"/>
    </location>
</feature>
<accession>A0A438M795</accession>
<reference evidence="3 4" key="1">
    <citation type="submission" date="2019-01" db="EMBL/GenBank/DDBJ databases">
        <title>Sequencing the genomes of 1000 actinobacteria strains.</title>
        <authorList>
            <person name="Klenk H.-P."/>
        </authorList>
    </citation>
    <scope>NUCLEOTIDE SEQUENCE [LARGE SCALE GENOMIC DNA]</scope>
    <source>
        <strain evidence="3 4">DSM 43925</strain>
    </source>
</reference>
<dbReference type="Proteomes" id="UP000284824">
    <property type="component" value="Unassembled WGS sequence"/>
</dbReference>
<comment type="caution">
    <text evidence="3">The sequence shown here is derived from an EMBL/GenBank/DDBJ whole genome shotgun (WGS) entry which is preliminary data.</text>
</comment>
<dbReference type="InterPro" id="IPR007055">
    <property type="entry name" value="BON_dom"/>
</dbReference>
<dbReference type="Gene3D" id="3.30.530.20">
    <property type="match status" value="1"/>
</dbReference>
<dbReference type="InterPro" id="IPR019587">
    <property type="entry name" value="Polyketide_cyclase/dehydratase"/>
</dbReference>
<dbReference type="AlphaFoldDB" id="A0A438M795"/>
<gene>
    <name evidence="3" type="ORF">EDD27_4119</name>
</gene>
<dbReference type="InterPro" id="IPR047137">
    <property type="entry name" value="ORF3"/>
</dbReference>
<evidence type="ECO:0000256" key="1">
    <source>
        <dbReference type="SAM" id="MobiDB-lite"/>
    </source>
</evidence>
<feature type="domain" description="BON" evidence="2">
    <location>
        <begin position="71"/>
        <end position="132"/>
    </location>
</feature>
<dbReference type="Gene3D" id="3.30.1340.30">
    <property type="match status" value="1"/>
</dbReference>
<protein>
    <submittedName>
        <fullName evidence="3">Putative membrane protein</fullName>
    </submittedName>
</protein>
<name>A0A438M795_9ACTN</name>
<dbReference type="Pfam" id="PF04972">
    <property type="entry name" value="BON"/>
    <property type="match status" value="1"/>
</dbReference>
<evidence type="ECO:0000259" key="2">
    <source>
        <dbReference type="Pfam" id="PF04972"/>
    </source>
</evidence>
<feature type="region of interest" description="Disordered" evidence="1">
    <location>
        <begin position="367"/>
        <end position="386"/>
    </location>
</feature>
<organism evidence="3 4">
    <name type="scientific">Nonomuraea polychroma</name>
    <dbReference type="NCBI Taxonomy" id="46176"/>
    <lineage>
        <taxon>Bacteria</taxon>
        <taxon>Bacillati</taxon>
        <taxon>Actinomycetota</taxon>
        <taxon>Actinomycetes</taxon>
        <taxon>Streptosporangiales</taxon>
        <taxon>Streptosporangiaceae</taxon>
        <taxon>Nonomuraea</taxon>
    </lineage>
</organism>